<keyword evidence="1" id="KW-0812">Transmembrane</keyword>
<keyword evidence="1" id="KW-1133">Transmembrane helix</keyword>
<reference evidence="2 3" key="1">
    <citation type="submission" date="2016-11" db="EMBL/GenBank/DDBJ databases">
        <title>Comparative genomics of Bartonella apis.</title>
        <authorList>
            <person name="Engel P."/>
        </authorList>
    </citation>
    <scope>NUCLEOTIDE SEQUENCE [LARGE SCALE GENOMIC DNA]</scope>
    <source>
        <strain evidence="2 3">BBC0178</strain>
    </source>
</reference>
<keyword evidence="1" id="KW-0472">Membrane</keyword>
<evidence type="ECO:0000313" key="2">
    <source>
        <dbReference type="EMBL" id="AQT42768.1"/>
    </source>
</evidence>
<feature type="transmembrane region" description="Helical" evidence="1">
    <location>
        <begin position="7"/>
        <end position="29"/>
    </location>
</feature>
<dbReference type="EMBL" id="CP015820">
    <property type="protein sequence ID" value="AQT42768.1"/>
    <property type="molecule type" value="Genomic_DNA"/>
</dbReference>
<dbReference type="AlphaFoldDB" id="A0A1U9MBS4"/>
<gene>
    <name evidence="2" type="ORF">BBC0178_013020</name>
</gene>
<evidence type="ECO:0000313" key="3">
    <source>
        <dbReference type="Proteomes" id="UP000189660"/>
    </source>
</evidence>
<dbReference type="KEGG" id="bapa:BBC0178_013020"/>
<organism evidence="2 3">
    <name type="scientific">Bartonella apihabitans</name>
    <dbReference type="NCBI Taxonomy" id="2750929"/>
    <lineage>
        <taxon>Bacteria</taxon>
        <taxon>Pseudomonadati</taxon>
        <taxon>Pseudomonadota</taxon>
        <taxon>Alphaproteobacteria</taxon>
        <taxon>Hyphomicrobiales</taxon>
        <taxon>Bartonellaceae</taxon>
        <taxon>Bartonella</taxon>
    </lineage>
</organism>
<dbReference type="Proteomes" id="UP000189660">
    <property type="component" value="Chromosome"/>
</dbReference>
<accession>A0A1U9MBS4</accession>
<keyword evidence="3" id="KW-1185">Reference proteome</keyword>
<protein>
    <submittedName>
        <fullName evidence="2">Uncharacterized protein</fullName>
    </submittedName>
</protein>
<sequence length="36" mass="3850">MNIEIKTTITLTAVAIITTIMVLCANMTISDVLAIL</sequence>
<name>A0A1U9MBS4_9HYPH</name>
<proteinExistence type="predicted"/>
<evidence type="ECO:0000256" key="1">
    <source>
        <dbReference type="SAM" id="Phobius"/>
    </source>
</evidence>